<dbReference type="Proteomes" id="UP000326354">
    <property type="component" value="Chromosome"/>
</dbReference>
<sequence>MPSTSIVFPPHIQKLSKEQFDLQRISNKIAAILQKYPLFKDRNSTLFLRFLPIGYSYVTLSCVSSEYVEDLIVAKTKIGMWITLYDDLADNPKYRNFKLLEELYKIPHNSEYIEYEKLNEEERQIVELSLMLWDDIFTMISTLPYYEKFKEFFAFDIQQFYVANRYSELVSEYPKMTNQTENRIYLSYNMGMVIVGMMDLMATWDGVFAELGTMRNILFQGQVLGRISNVLNTLERELKEEDFTNEVISLALQNMDLVLDDFTKRSKEELEKILHPLAQELLEERTTLYQEIRNISLETFDVAVFVSGLQSLHELHENMRSQI</sequence>
<protein>
    <recommendedName>
        <fullName evidence="3">Terpene synthase</fullName>
    </recommendedName>
</protein>
<dbReference type="EMBL" id="AP019860">
    <property type="protein sequence ID" value="BBM86092.1"/>
    <property type="molecule type" value="Genomic_DNA"/>
</dbReference>
<dbReference type="RefSeq" id="WP_151970169.1">
    <property type="nucleotide sequence ID" value="NZ_AP019860.1"/>
</dbReference>
<reference evidence="1 2" key="1">
    <citation type="submission" date="2019-08" db="EMBL/GenBank/DDBJ databases">
        <title>Complete genome sequence of Candidatus Uab amorphum.</title>
        <authorList>
            <person name="Shiratori T."/>
            <person name="Suzuki S."/>
            <person name="Kakizawa Y."/>
            <person name="Ishida K."/>
        </authorList>
    </citation>
    <scope>NUCLEOTIDE SEQUENCE [LARGE SCALE GENOMIC DNA]</scope>
    <source>
        <strain evidence="1 2">SRT547</strain>
    </source>
</reference>
<evidence type="ECO:0008006" key="3">
    <source>
        <dbReference type="Google" id="ProtNLM"/>
    </source>
</evidence>
<dbReference type="SUPFAM" id="SSF48576">
    <property type="entry name" value="Terpenoid synthases"/>
    <property type="match status" value="1"/>
</dbReference>
<evidence type="ECO:0000313" key="2">
    <source>
        <dbReference type="Proteomes" id="UP000326354"/>
    </source>
</evidence>
<dbReference type="InterPro" id="IPR008949">
    <property type="entry name" value="Isoprenoid_synthase_dom_sf"/>
</dbReference>
<accession>A0A5S9IRG8</accession>
<dbReference type="OrthoDB" id="5643076at2"/>
<keyword evidence="2" id="KW-1185">Reference proteome</keyword>
<proteinExistence type="predicted"/>
<dbReference type="AlphaFoldDB" id="A0A5S9IRG8"/>
<dbReference type="Gene3D" id="1.10.600.10">
    <property type="entry name" value="Farnesyl Diphosphate Synthase"/>
    <property type="match status" value="1"/>
</dbReference>
<gene>
    <name evidence="1" type="ORF">UABAM_04478</name>
</gene>
<evidence type="ECO:0000313" key="1">
    <source>
        <dbReference type="EMBL" id="BBM86092.1"/>
    </source>
</evidence>
<organism evidence="1 2">
    <name type="scientific">Uabimicrobium amorphum</name>
    <dbReference type="NCBI Taxonomy" id="2596890"/>
    <lineage>
        <taxon>Bacteria</taxon>
        <taxon>Pseudomonadati</taxon>
        <taxon>Planctomycetota</taxon>
        <taxon>Candidatus Uabimicrobiia</taxon>
        <taxon>Candidatus Uabimicrobiales</taxon>
        <taxon>Candidatus Uabimicrobiaceae</taxon>
        <taxon>Candidatus Uabimicrobium</taxon>
    </lineage>
</organism>
<dbReference type="KEGG" id="uam:UABAM_04478"/>
<name>A0A5S9IRG8_UABAM</name>